<dbReference type="InterPro" id="IPR045851">
    <property type="entry name" value="AMP-bd_C_sf"/>
</dbReference>
<dbReference type="InterPro" id="IPR042099">
    <property type="entry name" value="ANL_N_sf"/>
</dbReference>
<evidence type="ECO:0000259" key="3">
    <source>
        <dbReference type="Pfam" id="PF00501"/>
    </source>
</evidence>
<name>A0ABN1QTT2_9PSEU</name>
<keyword evidence="6" id="KW-1185">Reference proteome</keyword>
<dbReference type="EMBL" id="BAAAHP010000137">
    <property type="protein sequence ID" value="GAA0947407.1"/>
    <property type="molecule type" value="Genomic_DNA"/>
</dbReference>
<comment type="caution">
    <text evidence="5">The sequence shown here is derived from an EMBL/GenBank/DDBJ whole genome shotgun (WGS) entry which is preliminary data.</text>
</comment>
<gene>
    <name evidence="5" type="primary">lbuL</name>
    <name evidence="5" type="ORF">GCM10009559_46450</name>
</gene>
<dbReference type="InterPro" id="IPR000873">
    <property type="entry name" value="AMP-dep_synth/lig_dom"/>
</dbReference>
<evidence type="ECO:0000259" key="4">
    <source>
        <dbReference type="Pfam" id="PF13193"/>
    </source>
</evidence>
<dbReference type="GO" id="GO:0016874">
    <property type="term" value="F:ligase activity"/>
    <property type="evidence" value="ECO:0007669"/>
    <property type="project" value="UniProtKB-KW"/>
</dbReference>
<dbReference type="RefSeq" id="WP_343943635.1">
    <property type="nucleotide sequence ID" value="NZ_BAAAHP010000137.1"/>
</dbReference>
<evidence type="ECO:0000256" key="1">
    <source>
        <dbReference type="ARBA" id="ARBA00006432"/>
    </source>
</evidence>
<dbReference type="Pfam" id="PF13193">
    <property type="entry name" value="AMP-binding_C"/>
    <property type="match status" value="1"/>
</dbReference>
<feature type="domain" description="AMP-dependent synthetase/ligase" evidence="3">
    <location>
        <begin position="42"/>
        <end position="387"/>
    </location>
</feature>
<dbReference type="InterPro" id="IPR020845">
    <property type="entry name" value="AMP-binding_CS"/>
</dbReference>
<organism evidence="5 6">
    <name type="scientific">Pseudonocardia zijingensis</name>
    <dbReference type="NCBI Taxonomy" id="153376"/>
    <lineage>
        <taxon>Bacteria</taxon>
        <taxon>Bacillati</taxon>
        <taxon>Actinomycetota</taxon>
        <taxon>Actinomycetes</taxon>
        <taxon>Pseudonocardiales</taxon>
        <taxon>Pseudonocardiaceae</taxon>
        <taxon>Pseudonocardia</taxon>
    </lineage>
</organism>
<dbReference type="PROSITE" id="PS00455">
    <property type="entry name" value="AMP_BINDING"/>
    <property type="match status" value="1"/>
</dbReference>
<comment type="similarity">
    <text evidence="1">Belongs to the ATP-dependent AMP-binding enzyme family.</text>
</comment>
<dbReference type="Gene3D" id="3.30.300.30">
    <property type="match status" value="1"/>
</dbReference>
<dbReference type="PANTHER" id="PTHR43201:SF5">
    <property type="entry name" value="MEDIUM-CHAIN ACYL-COA LIGASE ACSF2, MITOCHONDRIAL"/>
    <property type="match status" value="1"/>
</dbReference>
<protein>
    <submittedName>
        <fullName evidence="5">Linear/branched/unsaturated fatty acid:CoA ligase LbuL</fullName>
    </submittedName>
</protein>
<reference evidence="5 6" key="1">
    <citation type="journal article" date="2019" name="Int. J. Syst. Evol. Microbiol.">
        <title>The Global Catalogue of Microorganisms (GCM) 10K type strain sequencing project: providing services to taxonomists for standard genome sequencing and annotation.</title>
        <authorList>
            <consortium name="The Broad Institute Genomics Platform"/>
            <consortium name="The Broad Institute Genome Sequencing Center for Infectious Disease"/>
            <person name="Wu L."/>
            <person name="Ma J."/>
        </authorList>
    </citation>
    <scope>NUCLEOTIDE SEQUENCE [LARGE SCALE GENOMIC DNA]</scope>
    <source>
        <strain evidence="5 6">JCM 11117</strain>
    </source>
</reference>
<dbReference type="InterPro" id="IPR025110">
    <property type="entry name" value="AMP-bd_C"/>
</dbReference>
<dbReference type="PANTHER" id="PTHR43201">
    <property type="entry name" value="ACYL-COA SYNTHETASE"/>
    <property type="match status" value="1"/>
</dbReference>
<proteinExistence type="inferred from homology"/>
<dbReference type="Gene3D" id="3.40.50.12780">
    <property type="entry name" value="N-terminal domain of ligase-like"/>
    <property type="match status" value="1"/>
</dbReference>
<feature type="domain" description="AMP-binding enzyme C-terminal" evidence="4">
    <location>
        <begin position="438"/>
        <end position="513"/>
    </location>
</feature>
<evidence type="ECO:0000256" key="2">
    <source>
        <dbReference type="ARBA" id="ARBA00022598"/>
    </source>
</evidence>
<evidence type="ECO:0000313" key="6">
    <source>
        <dbReference type="Proteomes" id="UP001499967"/>
    </source>
</evidence>
<evidence type="ECO:0000313" key="5">
    <source>
        <dbReference type="EMBL" id="GAA0947407.1"/>
    </source>
</evidence>
<keyword evidence="2 5" id="KW-0436">Ligase</keyword>
<dbReference type="Proteomes" id="UP001499967">
    <property type="component" value="Unassembled WGS sequence"/>
</dbReference>
<dbReference type="SUPFAM" id="SSF56801">
    <property type="entry name" value="Acetyl-CoA synthetase-like"/>
    <property type="match status" value="1"/>
</dbReference>
<dbReference type="Pfam" id="PF00501">
    <property type="entry name" value="AMP-binding"/>
    <property type="match status" value="1"/>
</dbReference>
<sequence length="535" mass="56654">MGGPLERCELLAPPAPELAERVIGDVLARAARLGPADPLLRTVTPREERAWTAAGLLADAERVAAGLLARHEPGTRIATCLANGPEAVLLQFGVALAGMVLVPVNPRSRGPELEHALRLSGAAAVYAAEDAGGNPAADLAEQTAARLPGLRAVHRCTGEWRALLHDRATALPTVSPQSLAQIQFTSGTTGRAKGVEITHAGMVATAHAFRARIGLAEGGVWINPMPLFHTAGNVLGVMGGLWQRCEHVVVPFEPGRVLALVPERRATLLSAAPTLLDLLMARPEIGDTDLRSLQVVFTGGQTVRPGFVDRVESTFGAPLITTFGMTETCGSALLSAPTDPDPVRRTTVGRPLAGTDVRIATPEGDPAVPGETGELWVRGERLTRGYHQDPAATAAAIDPEGWLHTGDLAVMDATGACRIVGRLKDMIKTGGENVSPEEVEEVVAGHPSVVRAAVVGAPDDRWGELVVAFVVPEPGARIDPAELERHCRDRLSPFKVPRAWRTVDELPMTASTKIQRAELRRMAAADPDLRRPAVP</sequence>
<accession>A0ABN1QTT2</accession>